<feature type="domain" description="Cell wall-active antibiotics response LiaF-like C-terminal" evidence="2">
    <location>
        <begin position="192"/>
        <end position="289"/>
    </location>
</feature>
<accession>A0ABY1IS38</accession>
<keyword evidence="1" id="KW-0472">Membrane</keyword>
<dbReference type="RefSeq" id="WP_149683690.1">
    <property type="nucleotide sequence ID" value="NZ_FRBG01000001.1"/>
</dbReference>
<dbReference type="EMBL" id="FRBG01000001">
    <property type="protein sequence ID" value="SHK41023.1"/>
    <property type="molecule type" value="Genomic_DNA"/>
</dbReference>
<proteinExistence type="predicted"/>
<feature type="domain" description="LiaI-LiaF-like transmembrane region" evidence="3">
    <location>
        <begin position="8"/>
        <end position="51"/>
    </location>
</feature>
<dbReference type="Pfam" id="PF09922">
    <property type="entry name" value="LiaF-like_C"/>
    <property type="match status" value="1"/>
</dbReference>
<evidence type="ECO:0000259" key="3">
    <source>
        <dbReference type="Pfam" id="PF18917"/>
    </source>
</evidence>
<keyword evidence="1" id="KW-0812">Transmembrane</keyword>
<dbReference type="Pfam" id="PF18917">
    <property type="entry name" value="LiaI-LiaF-like_TM1"/>
    <property type="match status" value="1"/>
</dbReference>
<dbReference type="Proteomes" id="UP000323392">
    <property type="component" value="Unassembled WGS sequence"/>
</dbReference>
<keyword evidence="5" id="KW-1185">Reference proteome</keyword>
<gene>
    <name evidence="4" type="ORF">SAMN05661008_00195</name>
</gene>
<keyword evidence="1" id="KW-1133">Transmembrane helix</keyword>
<evidence type="ECO:0000256" key="1">
    <source>
        <dbReference type="SAM" id="Phobius"/>
    </source>
</evidence>
<dbReference type="InterPro" id="IPR024425">
    <property type="entry name" value="LiaF-like_C"/>
</dbReference>
<organism evidence="4 5">
    <name type="scientific">Alkalithermobacter thermoalcaliphilus JW-YL-7 = DSM 7308</name>
    <dbReference type="NCBI Taxonomy" id="1121328"/>
    <lineage>
        <taxon>Bacteria</taxon>
        <taxon>Bacillati</taxon>
        <taxon>Bacillota</taxon>
        <taxon>Clostridia</taxon>
        <taxon>Peptostreptococcales</taxon>
        <taxon>Tepidibacteraceae</taxon>
        <taxon>Alkalithermobacter</taxon>
    </lineage>
</organism>
<evidence type="ECO:0000313" key="5">
    <source>
        <dbReference type="Proteomes" id="UP000323392"/>
    </source>
</evidence>
<evidence type="ECO:0000259" key="2">
    <source>
        <dbReference type="Pfam" id="PF09922"/>
    </source>
</evidence>
<comment type="caution">
    <text evidence="4">The sequence shown here is derived from an EMBL/GenBank/DDBJ whole genome shotgun (WGS) entry which is preliminary data.</text>
</comment>
<dbReference type="InterPro" id="IPR043726">
    <property type="entry name" value="LiaI-LiaF-like_TM1"/>
</dbReference>
<feature type="transmembrane region" description="Helical" evidence="1">
    <location>
        <begin position="6"/>
        <end position="24"/>
    </location>
</feature>
<sequence>MNKNNLSSGIFFIILGVFLVLKNMNVITWSILPAFFDLWPLILILIGINIIFNKNKIIIIVSLILFFLILLVYGYIQEQKYLQMNLVGNENIVLGKQIDTETANLDLKLKASDLNIKSTEDDLIKVYAPKQRLEYNVDFSDKKAFVSFFEKEELDIYNKIQQKDYDFYLNKDILWNIDAKIGVVNSTVDISNLKIKRLNIDSGAGNLKIILGDKNDISDINVKMGAGNVEIIIPDNLGVKIDTKGLIKDINFPNSDWEKIDNYYLSPNYKEFDKKVNLEIVMGAGNIKVYQR</sequence>
<evidence type="ECO:0000313" key="4">
    <source>
        <dbReference type="EMBL" id="SHK41023.1"/>
    </source>
</evidence>
<feature type="transmembrane region" description="Helical" evidence="1">
    <location>
        <begin position="31"/>
        <end position="51"/>
    </location>
</feature>
<reference evidence="4 5" key="1">
    <citation type="submission" date="2016-11" db="EMBL/GenBank/DDBJ databases">
        <authorList>
            <person name="Varghese N."/>
            <person name="Submissions S."/>
        </authorList>
    </citation>
    <scope>NUCLEOTIDE SEQUENCE [LARGE SCALE GENOMIC DNA]</scope>
    <source>
        <strain evidence="4 5">DSM 7308</strain>
    </source>
</reference>
<feature type="transmembrane region" description="Helical" evidence="1">
    <location>
        <begin position="57"/>
        <end position="76"/>
    </location>
</feature>
<name>A0ABY1IS38_CLOPD</name>
<protein>
    <submittedName>
        <fullName evidence="4">Cell wall-active antibiotics response 4TMS YvqF</fullName>
    </submittedName>
</protein>